<evidence type="ECO:0000313" key="11">
    <source>
        <dbReference type="Proteomes" id="UP000050525"/>
    </source>
</evidence>
<evidence type="ECO:0000256" key="3">
    <source>
        <dbReference type="ARBA" id="ARBA00022490"/>
    </source>
</evidence>
<feature type="region of interest" description="Disordered" evidence="9">
    <location>
        <begin position="881"/>
        <end position="915"/>
    </location>
</feature>
<evidence type="ECO:0000256" key="5">
    <source>
        <dbReference type="ARBA" id="ARBA00022846"/>
    </source>
</evidence>
<dbReference type="EMBL" id="AKHW03004154">
    <property type="protein sequence ID" value="KYO30645.1"/>
    <property type="molecule type" value="Genomic_DNA"/>
</dbReference>
<keyword evidence="7" id="KW-0206">Cytoskeleton</keyword>
<evidence type="ECO:0000256" key="7">
    <source>
        <dbReference type="ARBA" id="ARBA00023212"/>
    </source>
</evidence>
<accession>A0A151N1W9</accession>
<feature type="compositionally biased region" description="Polar residues" evidence="9">
    <location>
        <begin position="733"/>
        <end position="742"/>
    </location>
</feature>
<evidence type="ECO:0000256" key="6">
    <source>
        <dbReference type="ARBA" id="ARBA00023069"/>
    </source>
</evidence>
<feature type="region of interest" description="Disordered" evidence="9">
    <location>
        <begin position="708"/>
        <end position="747"/>
    </location>
</feature>
<dbReference type="Pfam" id="PF02493">
    <property type="entry name" value="MORN"/>
    <property type="match status" value="10"/>
</dbReference>
<feature type="compositionally biased region" description="Low complexity" evidence="9">
    <location>
        <begin position="708"/>
        <end position="718"/>
    </location>
</feature>
<evidence type="ECO:0000313" key="10">
    <source>
        <dbReference type="EMBL" id="KYO30645.1"/>
    </source>
</evidence>
<keyword evidence="8" id="KW-0966">Cell projection</keyword>
<dbReference type="OrthoDB" id="294378at2759"/>
<dbReference type="GO" id="GO:0031514">
    <property type="term" value="C:motile cilium"/>
    <property type="evidence" value="ECO:0007669"/>
    <property type="project" value="UniProtKB-SubCell"/>
</dbReference>
<comment type="subcellular location">
    <subcellularLocation>
        <location evidence="1">Cell projection</location>
        <location evidence="1">Cilium</location>
        <location evidence="1">Flagellum</location>
    </subcellularLocation>
    <subcellularLocation>
        <location evidence="2">Cytoplasm</location>
        <location evidence="2">Cytoskeleton</location>
        <location evidence="2">Cilium axoneme</location>
    </subcellularLocation>
</comment>
<keyword evidence="5" id="KW-0282">Flagellum</keyword>
<keyword evidence="11" id="KW-1185">Reference proteome</keyword>
<gene>
    <name evidence="10" type="primary">RSPH10B</name>
    <name evidence="10" type="ORF">Y1Q_0008274</name>
</gene>
<proteinExistence type="predicted"/>
<dbReference type="KEGG" id="amj:102560315"/>
<dbReference type="Gene3D" id="2.20.110.10">
    <property type="entry name" value="Histone H3 K4-specific methyltransferase SET7/9 N-terminal domain"/>
    <property type="match status" value="3"/>
</dbReference>
<feature type="compositionally biased region" description="Basic and acidic residues" evidence="9">
    <location>
        <begin position="654"/>
        <end position="664"/>
    </location>
</feature>
<dbReference type="SUPFAM" id="SSF82185">
    <property type="entry name" value="Histone H3 K4-specific methyltransferase SET7/9 N-terminal domain"/>
    <property type="match status" value="3"/>
</dbReference>
<dbReference type="STRING" id="8496.A0A151N1W9"/>
<keyword evidence="4" id="KW-0677">Repeat</keyword>
<reference evidence="10 11" key="1">
    <citation type="journal article" date="2012" name="Genome Biol.">
        <title>Sequencing three crocodilian genomes to illuminate the evolution of archosaurs and amniotes.</title>
        <authorList>
            <person name="St John J.A."/>
            <person name="Braun E.L."/>
            <person name="Isberg S.R."/>
            <person name="Miles L.G."/>
            <person name="Chong A.Y."/>
            <person name="Gongora J."/>
            <person name="Dalzell P."/>
            <person name="Moran C."/>
            <person name="Bed'hom B."/>
            <person name="Abzhanov A."/>
            <person name="Burgess S.C."/>
            <person name="Cooksey A.M."/>
            <person name="Castoe T.A."/>
            <person name="Crawford N.G."/>
            <person name="Densmore L.D."/>
            <person name="Drew J.C."/>
            <person name="Edwards S.V."/>
            <person name="Faircloth B.C."/>
            <person name="Fujita M.K."/>
            <person name="Greenwold M.J."/>
            <person name="Hoffmann F.G."/>
            <person name="Howard J.M."/>
            <person name="Iguchi T."/>
            <person name="Janes D.E."/>
            <person name="Khan S.Y."/>
            <person name="Kohno S."/>
            <person name="de Koning A.J."/>
            <person name="Lance S.L."/>
            <person name="McCarthy F.M."/>
            <person name="McCormack J.E."/>
            <person name="Merchant M.E."/>
            <person name="Peterson D.G."/>
            <person name="Pollock D.D."/>
            <person name="Pourmand N."/>
            <person name="Raney B.J."/>
            <person name="Roessler K.A."/>
            <person name="Sanford J.R."/>
            <person name="Sawyer R.H."/>
            <person name="Schmidt C.J."/>
            <person name="Triplett E.W."/>
            <person name="Tuberville T.D."/>
            <person name="Venegas-Anaya M."/>
            <person name="Howard J.T."/>
            <person name="Jarvis E.D."/>
            <person name="Guillette L.J.Jr."/>
            <person name="Glenn T.C."/>
            <person name="Green R.E."/>
            <person name="Ray D.A."/>
        </authorList>
    </citation>
    <scope>NUCLEOTIDE SEQUENCE [LARGE SCALE GENOMIC DNA]</scope>
    <source>
        <strain evidence="10">KSC_2009_1</strain>
    </source>
</reference>
<dbReference type="InterPro" id="IPR003409">
    <property type="entry name" value="MORN"/>
</dbReference>
<feature type="compositionally biased region" description="Basic and acidic residues" evidence="9">
    <location>
        <begin position="719"/>
        <end position="732"/>
    </location>
</feature>
<dbReference type="AlphaFoldDB" id="A0A151N1W9"/>
<dbReference type="eggNOG" id="KOG0231">
    <property type="taxonomic scope" value="Eukaryota"/>
</dbReference>
<dbReference type="PANTHER" id="PTHR46613">
    <property type="entry name" value="RADIAL SPOKE HEAD 10 HOMOLOG B-RELATED"/>
    <property type="match status" value="1"/>
</dbReference>
<evidence type="ECO:0000256" key="4">
    <source>
        <dbReference type="ARBA" id="ARBA00022737"/>
    </source>
</evidence>
<name>A0A151N1W9_ALLMI</name>
<protein>
    <submittedName>
        <fullName evidence="10">Radial spoke head 10-like protein B</fullName>
    </submittedName>
</protein>
<sequence>MAKDKKKDSKKAEKSVPLPPPPPVVPSHEGSLSKFPGLQTSLNQVEEVQPNTLVSQEESKEVEEPVVQEAVQYYEEPVLTQLIVKSYEGEKVHGLYEGEGVAYFEGGSVYRGMFSEGLMHGQGTYTWADGVKYEGTFVKNVQMYNGTYTWCDGSVYEGEITKGVRHGFGMYKSGTHPVSYIGQWCEGKRHGKGTIYYNQEGTSLYDGDWVNNIKEGWGIRCYESGNIYEGQWEKNVRHGEGRMRWLTINQEYTGQWANGIQHGYGTHTWFLKRIPGSQYPLRNEYIGNFVKGDRHGRGRFIYASGAMYDGEWICNKKHGFGRFVFKNGRIYEGEFINDQIADYPTFQVDVMNTQDLSGIRTQSPIGTETIRITDGQGNTSVLGSNIKLDISSLLDLIPENDRKEEVKQIEYAVLRHITELRRIYSFYSSLGCESLDNTFLMTKLQFWRLLKDCQFHHCNITLADMDRILNGDKLPPEELHSPYETLLLRTFLSYLIHLAFHIYHKEHDDKGPYLFKCFSKMMSKNIIPNACHVQGILFHKQQHTASAINYIDKCWEIYGAFCSPSIRPPHEPTMKMRHFLWMLKDLNILSKQLTSPKVVEILAKENPFVRDRDDSNLEHELVFLEFFEALLDCALLYVTSDMIKQQVEHVSQKRSSCRSEDYSGVKHTAQHPECLSHRSINSRSTISADTNREASEASHFCIGRMPSSSKIAESSNSNEIKKPELKSKDSTSECKTSPQTQKLNEKERGSFIQASYDALNSSFSSSTAHLQSTDDKDEILVQSLPILETEKGQVLSSPMKELADKLEKAESEQKEKFNFWPNQLYIFFVTTFFAAYKHEQVVREKIKENQIREAELEALRKIKDEELAKLIITREEAKKQEEAATEKAALETENGAVKEPEDSVMQLPPPPKEEAIIAPQPVITKVAAASKKKKK</sequence>
<feature type="compositionally biased region" description="Basic and acidic residues" evidence="9">
    <location>
        <begin position="1"/>
        <end position="14"/>
    </location>
</feature>
<dbReference type="GO" id="GO:0005930">
    <property type="term" value="C:axoneme"/>
    <property type="evidence" value="ECO:0007669"/>
    <property type="project" value="UniProtKB-SubCell"/>
</dbReference>
<feature type="compositionally biased region" description="Basic and acidic residues" evidence="9">
    <location>
        <begin position="881"/>
        <end position="901"/>
    </location>
</feature>
<feature type="region of interest" description="Disordered" evidence="9">
    <location>
        <begin position="1"/>
        <end position="37"/>
    </location>
</feature>
<feature type="compositionally biased region" description="Polar residues" evidence="9">
    <location>
        <begin position="678"/>
        <end position="689"/>
    </location>
</feature>
<evidence type="ECO:0000256" key="2">
    <source>
        <dbReference type="ARBA" id="ARBA00004430"/>
    </source>
</evidence>
<keyword evidence="3" id="KW-0963">Cytoplasm</keyword>
<comment type="caution">
    <text evidence="10">The sequence shown here is derived from an EMBL/GenBank/DDBJ whole genome shotgun (WGS) entry which is preliminary data.</text>
</comment>
<dbReference type="SMART" id="SM00698">
    <property type="entry name" value="MORN"/>
    <property type="match status" value="9"/>
</dbReference>
<dbReference type="GeneID" id="102560315"/>
<evidence type="ECO:0000256" key="9">
    <source>
        <dbReference type="SAM" id="MobiDB-lite"/>
    </source>
</evidence>
<feature type="region of interest" description="Disordered" evidence="9">
    <location>
        <begin position="654"/>
        <end position="692"/>
    </location>
</feature>
<dbReference type="PANTHER" id="PTHR46613:SF1">
    <property type="entry name" value="RADIAL SPOKE HEAD 10 HOMOLOG B-RELATED"/>
    <property type="match status" value="1"/>
</dbReference>
<organism evidence="10 11">
    <name type="scientific">Alligator mississippiensis</name>
    <name type="common">American alligator</name>
    <dbReference type="NCBI Taxonomy" id="8496"/>
    <lineage>
        <taxon>Eukaryota</taxon>
        <taxon>Metazoa</taxon>
        <taxon>Chordata</taxon>
        <taxon>Craniata</taxon>
        <taxon>Vertebrata</taxon>
        <taxon>Euteleostomi</taxon>
        <taxon>Archelosauria</taxon>
        <taxon>Archosauria</taxon>
        <taxon>Crocodylia</taxon>
        <taxon>Alligatoridae</taxon>
        <taxon>Alligatorinae</taxon>
        <taxon>Alligator</taxon>
    </lineage>
</organism>
<keyword evidence="6" id="KW-0969">Cilium</keyword>
<evidence type="ECO:0000256" key="1">
    <source>
        <dbReference type="ARBA" id="ARBA00004230"/>
    </source>
</evidence>
<dbReference type="Proteomes" id="UP000050525">
    <property type="component" value="Unassembled WGS sequence"/>
</dbReference>
<evidence type="ECO:0000256" key="8">
    <source>
        <dbReference type="ARBA" id="ARBA00023273"/>
    </source>
</evidence>